<dbReference type="FunFam" id="3.40.50.2000:FF:000072">
    <property type="entry name" value="Glycosyl transferase"/>
    <property type="match status" value="1"/>
</dbReference>
<dbReference type="CDD" id="cd03784">
    <property type="entry name" value="GT1_Gtf-like"/>
    <property type="match status" value="1"/>
</dbReference>
<name>W6SKN4_9CLOT</name>
<dbReference type="EMBL" id="HG917869">
    <property type="protein sequence ID" value="CDM70470.1"/>
    <property type="molecule type" value="Genomic_DNA"/>
</dbReference>
<dbReference type="eggNOG" id="COG1819">
    <property type="taxonomic scope" value="Bacteria"/>
</dbReference>
<dbReference type="STRING" id="1216932.CM240_3353"/>
<dbReference type="AlphaFoldDB" id="W6SKN4"/>
<evidence type="ECO:0000256" key="3">
    <source>
        <dbReference type="ARBA" id="ARBA00022679"/>
    </source>
</evidence>
<dbReference type="InterPro" id="IPR050271">
    <property type="entry name" value="UDP-glycosyltransferase"/>
</dbReference>
<dbReference type="Proteomes" id="UP000019426">
    <property type="component" value="Chromosome M2/40_rep2"/>
</dbReference>
<comment type="similarity">
    <text evidence="1">Belongs to the UDP-glycosyltransferase family.</text>
</comment>
<evidence type="ECO:0000256" key="2">
    <source>
        <dbReference type="ARBA" id="ARBA00022676"/>
    </source>
</evidence>
<dbReference type="GO" id="GO:0008194">
    <property type="term" value="F:UDP-glycosyltransferase activity"/>
    <property type="evidence" value="ECO:0007669"/>
    <property type="project" value="InterPro"/>
</dbReference>
<sequence>MSKIVFINIPAYGHINPTLGLVDELVKNNEQVIYFSTDEFRESIEAAGGTFKSLGDKFKLPSMKKDGEEAFIMVNLILDSLEYLVDKILYELKDITIDAVVYCSMFLVGKIIATIHNVPQISSFAIFASKDQLIEKNHIIIDYNDLRIKEIILKHSKISNSIKNKYNITIPSFIDMLFNKGDINIAYTSKYMIDDIENYDSSFKFIGPPIYNRKEHIEFPLYKLYNQFVIYISLGTVYNNINFDIYNNFFEAFKDVDAVVVLAAYHIDLSDFKIPDNFIVRDYVPQTDILKYTDVAITHCGMNSASELIYNKIPFVSIPFGADQLYIANRIEQLGGTIYLNKNKVTPKILRGAVEEVLNNPSYLRNLKKIKYSFDNAGGYKKGSYEIINLIKNSKKVI</sequence>
<keyword evidence="3 4" id="KW-0808">Transferase</keyword>
<dbReference type="OrthoDB" id="6620093at2"/>
<dbReference type="PANTHER" id="PTHR48043">
    <property type="entry name" value="EG:EG0003.4 PROTEIN-RELATED"/>
    <property type="match status" value="1"/>
</dbReference>
<reference evidence="4 5" key="1">
    <citation type="submission" date="2013-11" db="EMBL/GenBank/DDBJ databases">
        <title>Complete genome sequence of Clostridum sp. M2/40.</title>
        <authorList>
            <person name="Wibberg D."/>
            <person name="Puehler A."/>
            <person name="Schlueter A."/>
        </authorList>
    </citation>
    <scope>NUCLEOTIDE SEQUENCE [LARGE SCALE GENOMIC DNA]</scope>
    <source>
        <strain evidence="5">M2/40</strain>
    </source>
</reference>
<evidence type="ECO:0000313" key="5">
    <source>
        <dbReference type="Proteomes" id="UP000019426"/>
    </source>
</evidence>
<dbReference type="PANTHER" id="PTHR48043:SF145">
    <property type="entry name" value="FI06409P-RELATED"/>
    <property type="match status" value="1"/>
</dbReference>
<dbReference type="SUPFAM" id="SSF53756">
    <property type="entry name" value="UDP-Glycosyltransferase/glycogen phosphorylase"/>
    <property type="match status" value="1"/>
</dbReference>
<dbReference type="NCBIfam" id="TIGR01426">
    <property type="entry name" value="MGT"/>
    <property type="match status" value="1"/>
</dbReference>
<keyword evidence="2" id="KW-0328">Glycosyltransferase</keyword>
<dbReference type="Pfam" id="PF00201">
    <property type="entry name" value="UDPGT"/>
    <property type="match status" value="1"/>
</dbReference>
<accession>W6SKN4</accession>
<proteinExistence type="inferred from homology"/>
<dbReference type="GO" id="GO:0016758">
    <property type="term" value="F:hexosyltransferase activity"/>
    <property type="evidence" value="ECO:0007669"/>
    <property type="project" value="InterPro"/>
</dbReference>
<gene>
    <name evidence="4" type="ORF">CM240_3353</name>
</gene>
<organism evidence="4 5">
    <name type="scientific">Clostridium bornimense</name>
    <dbReference type="NCBI Taxonomy" id="1216932"/>
    <lineage>
        <taxon>Bacteria</taxon>
        <taxon>Bacillati</taxon>
        <taxon>Bacillota</taxon>
        <taxon>Clostridia</taxon>
        <taxon>Eubacteriales</taxon>
        <taxon>Clostridiaceae</taxon>
        <taxon>Clostridium</taxon>
    </lineage>
</organism>
<dbReference type="PATRIC" id="fig|1216932.3.peg.3327"/>
<dbReference type="RefSeq" id="WP_044040645.1">
    <property type="nucleotide sequence ID" value="NZ_HG917869.1"/>
</dbReference>
<dbReference type="HOGENOM" id="CLU_000537_7_1_9"/>
<dbReference type="Gene3D" id="3.40.50.2000">
    <property type="entry name" value="Glycogen Phosphorylase B"/>
    <property type="match status" value="2"/>
</dbReference>
<dbReference type="KEGG" id="clt:CM240_3353"/>
<evidence type="ECO:0000256" key="1">
    <source>
        <dbReference type="ARBA" id="ARBA00009995"/>
    </source>
</evidence>
<evidence type="ECO:0000313" key="4">
    <source>
        <dbReference type="EMBL" id="CDM70470.1"/>
    </source>
</evidence>
<dbReference type="InterPro" id="IPR006326">
    <property type="entry name" value="UDPGT_MGT-like"/>
</dbReference>
<dbReference type="InterPro" id="IPR002213">
    <property type="entry name" value="UDP_glucos_trans"/>
</dbReference>
<keyword evidence="5" id="KW-1185">Reference proteome</keyword>
<protein>
    <submittedName>
        <fullName evidence="4">Glycosyl transferase family protein</fullName>
    </submittedName>
</protein>